<dbReference type="Gene3D" id="3.30.70.3490">
    <property type="match status" value="1"/>
</dbReference>
<dbReference type="InterPro" id="IPR037239">
    <property type="entry name" value="OSBP_sf"/>
</dbReference>
<dbReference type="Proteomes" id="UP001310594">
    <property type="component" value="Unassembled WGS sequence"/>
</dbReference>
<comment type="caution">
    <text evidence="3">The sequence shown here is derived from an EMBL/GenBank/DDBJ whole genome shotgun (WGS) entry which is preliminary data.</text>
</comment>
<evidence type="ECO:0000313" key="3">
    <source>
        <dbReference type="EMBL" id="KAK5706352.1"/>
    </source>
</evidence>
<dbReference type="InterPro" id="IPR018494">
    <property type="entry name" value="Oxysterol-bd_CS"/>
</dbReference>
<evidence type="ECO:0000256" key="1">
    <source>
        <dbReference type="ARBA" id="ARBA00008842"/>
    </source>
</evidence>
<sequence length="394" mass="44005">MADNEQQNSNLKQFLASIATIRGDLSNITAPPFVLSDKSTTEFPRYWIEHPDLFCAPAHEPTPELRILAVLKWFLSSLQGQQYAGRKPSEGVKKPLNAFLGELFVGECGKEGQECRLVSEQVSHHPPVTACYLWNEKHGVRAEGYTRQEITFTGSVNIQQIGHAVLHLDNHNEDYLIPLPNVKVKGILTGGPYPELNGAYSLVSSSGFIAEVDFTGKGFLGVGGKKNHVHAAIYRADDHKRKDALYTAEGSWSESFEIMDASGKVLDTYDVAAAPATDFRTPPLDQQDPWESRKAWNGVIESIHRGNMQGVSDNKSKLETAQREMRKLPETKEESWQPLFFRKETGNPVAEKLMAVSGQKLEPERTCGVWRVDLEGAAKRERQWRGSLTPYGQQ</sequence>
<organism evidence="3 4">
    <name type="scientific">Elasticomyces elasticus</name>
    <dbReference type="NCBI Taxonomy" id="574655"/>
    <lineage>
        <taxon>Eukaryota</taxon>
        <taxon>Fungi</taxon>
        <taxon>Dikarya</taxon>
        <taxon>Ascomycota</taxon>
        <taxon>Pezizomycotina</taxon>
        <taxon>Dothideomycetes</taxon>
        <taxon>Dothideomycetidae</taxon>
        <taxon>Mycosphaerellales</taxon>
        <taxon>Teratosphaeriaceae</taxon>
        <taxon>Elasticomyces</taxon>
    </lineage>
</organism>
<dbReference type="GO" id="GO:0008142">
    <property type="term" value="F:oxysterol binding"/>
    <property type="evidence" value="ECO:0007669"/>
    <property type="project" value="TreeGrafter"/>
</dbReference>
<dbReference type="AlphaFoldDB" id="A0AAN7WCA4"/>
<dbReference type="GO" id="GO:0005829">
    <property type="term" value="C:cytosol"/>
    <property type="evidence" value="ECO:0007669"/>
    <property type="project" value="TreeGrafter"/>
</dbReference>
<evidence type="ECO:0008006" key="5">
    <source>
        <dbReference type="Google" id="ProtNLM"/>
    </source>
</evidence>
<name>A0AAN7WCA4_9PEZI</name>
<dbReference type="PANTHER" id="PTHR10972">
    <property type="entry name" value="OXYSTEROL-BINDING PROTEIN-RELATED"/>
    <property type="match status" value="1"/>
</dbReference>
<proteinExistence type="inferred from homology"/>
<protein>
    <recommendedName>
        <fullName evidence="5">Oxysterol-binding protein</fullName>
    </recommendedName>
</protein>
<evidence type="ECO:0000256" key="2">
    <source>
        <dbReference type="RuleBase" id="RU003844"/>
    </source>
</evidence>
<reference evidence="3" key="1">
    <citation type="submission" date="2023-08" db="EMBL/GenBank/DDBJ databases">
        <title>Black Yeasts Isolated from many extreme environments.</title>
        <authorList>
            <person name="Coleine C."/>
            <person name="Stajich J.E."/>
            <person name="Selbmann L."/>
        </authorList>
    </citation>
    <scope>NUCLEOTIDE SEQUENCE</scope>
    <source>
        <strain evidence="3">CCFEE 5810</strain>
    </source>
</reference>
<dbReference type="PANTHER" id="PTHR10972:SF92">
    <property type="entry name" value="OXYSTEROL BINDING PROTEIN"/>
    <property type="match status" value="1"/>
</dbReference>
<dbReference type="EMBL" id="JAVRQU010000002">
    <property type="protein sequence ID" value="KAK5706352.1"/>
    <property type="molecule type" value="Genomic_DNA"/>
</dbReference>
<evidence type="ECO:0000313" key="4">
    <source>
        <dbReference type="Proteomes" id="UP001310594"/>
    </source>
</evidence>
<dbReference type="Gene3D" id="2.40.160.120">
    <property type="match status" value="1"/>
</dbReference>
<dbReference type="PROSITE" id="PS01013">
    <property type="entry name" value="OSBP"/>
    <property type="match status" value="1"/>
</dbReference>
<dbReference type="SUPFAM" id="SSF144000">
    <property type="entry name" value="Oxysterol-binding protein-like"/>
    <property type="match status" value="1"/>
</dbReference>
<dbReference type="Gene3D" id="1.10.287.2720">
    <property type="match status" value="1"/>
</dbReference>
<accession>A0AAN7WCA4</accession>
<dbReference type="Pfam" id="PF01237">
    <property type="entry name" value="Oxysterol_BP"/>
    <property type="match status" value="1"/>
</dbReference>
<dbReference type="GO" id="GO:0016020">
    <property type="term" value="C:membrane"/>
    <property type="evidence" value="ECO:0007669"/>
    <property type="project" value="TreeGrafter"/>
</dbReference>
<dbReference type="InterPro" id="IPR000648">
    <property type="entry name" value="Oxysterol-bd"/>
</dbReference>
<comment type="similarity">
    <text evidence="1 2">Belongs to the OSBP family.</text>
</comment>
<gene>
    <name evidence="3" type="ORF">LTR97_001340</name>
</gene>